<gene>
    <name evidence="1" type="ORF">HF329_00645</name>
</gene>
<organism evidence="1 2">
    <name type="scientific">Chitinophaga oryzae</name>
    <dbReference type="NCBI Taxonomy" id="2725414"/>
    <lineage>
        <taxon>Bacteria</taxon>
        <taxon>Pseudomonadati</taxon>
        <taxon>Bacteroidota</taxon>
        <taxon>Chitinophagia</taxon>
        <taxon>Chitinophagales</taxon>
        <taxon>Chitinophagaceae</taxon>
        <taxon>Chitinophaga</taxon>
    </lineage>
</organism>
<dbReference type="AlphaFoldDB" id="A0AAE7D5S3"/>
<dbReference type="RefSeq" id="WP_168802180.1">
    <property type="nucleotide sequence ID" value="NZ_CP051205.1"/>
</dbReference>
<proteinExistence type="predicted"/>
<reference evidence="2" key="1">
    <citation type="submission" date="2020-04" db="EMBL/GenBank/DDBJ databases">
        <authorList>
            <person name="Kittiwongwattana C."/>
        </authorList>
    </citation>
    <scope>NUCLEOTIDE SEQUENCE [LARGE SCALE GENOMIC DNA]</scope>
    <source>
        <strain evidence="2">1310</strain>
    </source>
</reference>
<dbReference type="KEGG" id="coy:HF329_00645"/>
<accession>A0AAE7D5S3</accession>
<protein>
    <submittedName>
        <fullName evidence="1">Uncharacterized protein</fullName>
    </submittedName>
</protein>
<evidence type="ECO:0000313" key="2">
    <source>
        <dbReference type="Proteomes" id="UP000502421"/>
    </source>
</evidence>
<sequence length="110" mass="13127">MKPFSGNEYKNLSVPSTLPIVNRYDDIEFQNLFNGSTNELELKDVIFILNQWADNIDKLMNPLLFEYKNRLHPVPFLWLKCLKIDGVSADLNSEYFQNYKKYLENYTYNF</sequence>
<evidence type="ECO:0000313" key="1">
    <source>
        <dbReference type="EMBL" id="QJB29892.1"/>
    </source>
</evidence>
<dbReference type="EMBL" id="CP051205">
    <property type="protein sequence ID" value="QJB29892.1"/>
    <property type="molecule type" value="Genomic_DNA"/>
</dbReference>
<name>A0AAE7D5S3_9BACT</name>
<dbReference type="Proteomes" id="UP000502421">
    <property type="component" value="Chromosome"/>
</dbReference>